<reference evidence="1 2" key="1">
    <citation type="submission" date="2013-12" db="EMBL/GenBank/DDBJ databases">
        <title>A Varibaculum cambriense genome reconstructed from a premature infant gut community with otherwise low bacterial novelty that shifts toward anaerobic metabolism during the third week of life.</title>
        <authorList>
            <person name="Brown C.T."/>
            <person name="Sharon I."/>
            <person name="Thomas B.C."/>
            <person name="Castelle C.J."/>
            <person name="Morowitz M.J."/>
            <person name="Banfield J.F."/>
        </authorList>
    </citation>
    <scope>NUCLEOTIDE SEQUENCE [LARGE SCALE GENOMIC DNA]</scope>
    <source>
        <strain evidence="2">DORA_11</strain>
    </source>
</reference>
<dbReference type="AlphaFoldDB" id="W1UZ93"/>
<sequence length="66" mass="7448">MELRGKVVSIVTYDVDNVQNIYTIKLNTTEYIALTHTSEPDSDKIFKIGKKGNINIILAQAIYCTK</sequence>
<protein>
    <submittedName>
        <fullName evidence="1">Uncharacterized protein</fullName>
    </submittedName>
</protein>
<comment type="caution">
    <text evidence="1">The sequence shown here is derived from an EMBL/GenBank/DDBJ whole genome shotgun (WGS) entry which is preliminary data.</text>
</comment>
<evidence type="ECO:0000313" key="1">
    <source>
        <dbReference type="EMBL" id="ETI98044.1"/>
    </source>
</evidence>
<gene>
    <name evidence="1" type="ORF">Q619_VDC00566G0041</name>
</gene>
<organism evidence="1 2">
    <name type="scientific">Veillonella dispar DORA_11</name>
    <dbReference type="NCBI Taxonomy" id="1403949"/>
    <lineage>
        <taxon>Bacteria</taxon>
        <taxon>Bacillati</taxon>
        <taxon>Bacillota</taxon>
        <taxon>Negativicutes</taxon>
        <taxon>Veillonellales</taxon>
        <taxon>Veillonellaceae</taxon>
        <taxon>Veillonella</taxon>
    </lineage>
</organism>
<name>W1UZ93_9FIRM</name>
<evidence type="ECO:0000313" key="2">
    <source>
        <dbReference type="Proteomes" id="UP000018855"/>
    </source>
</evidence>
<dbReference type="PATRIC" id="fig|1403949.3.peg.1284"/>
<accession>W1UZ93</accession>
<proteinExistence type="predicted"/>
<dbReference type="EMBL" id="AZMJ01000566">
    <property type="protein sequence ID" value="ETI98044.1"/>
    <property type="molecule type" value="Genomic_DNA"/>
</dbReference>
<dbReference type="Proteomes" id="UP000018855">
    <property type="component" value="Unassembled WGS sequence"/>
</dbReference>